<reference evidence="1 2" key="1">
    <citation type="submission" date="2016-08" db="EMBL/GenBank/DDBJ databases">
        <title>Whole genome sequence of Mesorhizobium sp. strain UASWS1009 isolated from industrial sewage.</title>
        <authorList>
            <person name="Crovadore J."/>
            <person name="Calmin G."/>
            <person name="Chablais R."/>
            <person name="Cochard B."/>
            <person name="Lefort F."/>
        </authorList>
    </citation>
    <scope>NUCLEOTIDE SEQUENCE [LARGE SCALE GENOMIC DNA]</scope>
    <source>
        <strain evidence="1 2">UASWS1009</strain>
    </source>
</reference>
<dbReference type="AlphaFoldDB" id="A0A1C2DSF7"/>
<accession>A0A1C2DSF7</accession>
<dbReference type="Proteomes" id="UP000094412">
    <property type="component" value="Unassembled WGS sequence"/>
</dbReference>
<comment type="caution">
    <text evidence="1">The sequence shown here is derived from an EMBL/GenBank/DDBJ whole genome shotgun (WGS) entry which is preliminary data.</text>
</comment>
<organism evidence="1 2">
    <name type="scientific">Mesorhizobium hungaricum</name>
    <dbReference type="NCBI Taxonomy" id="1566387"/>
    <lineage>
        <taxon>Bacteria</taxon>
        <taxon>Pseudomonadati</taxon>
        <taxon>Pseudomonadota</taxon>
        <taxon>Alphaproteobacteria</taxon>
        <taxon>Hyphomicrobiales</taxon>
        <taxon>Phyllobacteriaceae</taxon>
        <taxon>Mesorhizobium</taxon>
    </lineage>
</organism>
<evidence type="ECO:0000313" key="1">
    <source>
        <dbReference type="EMBL" id="OCX17603.1"/>
    </source>
</evidence>
<keyword evidence="2" id="KW-1185">Reference proteome</keyword>
<evidence type="ECO:0000313" key="2">
    <source>
        <dbReference type="Proteomes" id="UP000094412"/>
    </source>
</evidence>
<dbReference type="EMBL" id="MDEO01000032">
    <property type="protein sequence ID" value="OCX17603.1"/>
    <property type="molecule type" value="Genomic_DNA"/>
</dbReference>
<protein>
    <submittedName>
        <fullName evidence="1">Uncharacterized protein</fullName>
    </submittedName>
</protein>
<name>A0A1C2DSF7_9HYPH</name>
<gene>
    <name evidence="1" type="ORF">QV13_12660</name>
</gene>
<proteinExistence type="predicted"/>
<sequence length="75" mass="8400">MADHQLRQQARNEAIVADLRNTAGVGAPLDQKMIIKRKAAEISTAMALLYGGDWRVQFDLEEGLVLIARRLPDIR</sequence>